<name>A0A1Z3U8J6_BREVE</name>
<protein>
    <submittedName>
        <fullName evidence="1">Uncharacterized protein</fullName>
    </submittedName>
</protein>
<organism evidence="1 2">
    <name type="scientific">Brevundimonas vesicularis</name>
    <name type="common">Pseudomonas vesicularis</name>
    <dbReference type="NCBI Taxonomy" id="41276"/>
    <lineage>
        <taxon>Bacteria</taxon>
        <taxon>Pseudomonadati</taxon>
        <taxon>Pseudomonadota</taxon>
        <taxon>Alphaproteobacteria</taxon>
        <taxon>Caulobacterales</taxon>
        <taxon>Caulobacteraceae</taxon>
        <taxon>Brevundimonas</taxon>
    </lineage>
</organism>
<reference evidence="2" key="1">
    <citation type="submission" date="2017-06" db="EMBL/GenBank/DDBJ databases">
        <title>FDA dAtabase for Regulatory Grade micrObial Sequences (FDA-ARGOS): Supporting development and validation of Infectious Disease Dx tests.</title>
        <authorList>
            <person name="Minogue T."/>
            <person name="Wolcott M."/>
            <person name="Wasieloski L."/>
            <person name="Aguilar W."/>
            <person name="Moore D."/>
            <person name="Tallon L."/>
            <person name="Sadzewicz L."/>
            <person name="Sengamalay N."/>
            <person name="Ott S."/>
            <person name="Godinez A."/>
            <person name="Nagaraj S."/>
            <person name="Nadendla S."/>
            <person name="Geyer C."/>
            <person name="Sichtig H."/>
        </authorList>
    </citation>
    <scope>NUCLEOTIDE SEQUENCE [LARGE SCALE GENOMIC DNA]</scope>
    <source>
        <strain evidence="2">FDAARGOS_289</strain>
    </source>
</reference>
<evidence type="ECO:0000313" key="2">
    <source>
        <dbReference type="Proteomes" id="UP000197050"/>
    </source>
</evidence>
<evidence type="ECO:0000313" key="1">
    <source>
        <dbReference type="EMBL" id="ASE39581.1"/>
    </source>
</evidence>
<dbReference type="AlphaFoldDB" id="A0A1Z3U8J6"/>
<dbReference type="KEGG" id="bvc:CEP68_08745"/>
<dbReference type="EMBL" id="CP022048">
    <property type="protein sequence ID" value="ASE39581.1"/>
    <property type="molecule type" value="Genomic_DNA"/>
</dbReference>
<gene>
    <name evidence="1" type="ORF">CEP68_08745</name>
</gene>
<proteinExistence type="predicted"/>
<accession>A0A1Z3U8J6</accession>
<sequence length="147" mass="15725">MSITMRLPIFWGVAIILGLFAAEADAGDWRELARNNGIAIAVDALGMRRHGDKLSVDLVLAMLPERQLPIYGLGALDIDCAKREAVFSGIQYHLANGDTFGARTGEISAGRFAADDEVEGLCKGRLPPGPGADSALAYFKASFFQPD</sequence>
<dbReference type="Proteomes" id="UP000197050">
    <property type="component" value="Chromosome"/>
</dbReference>